<feature type="compositionally biased region" description="Polar residues" evidence="6">
    <location>
        <begin position="338"/>
        <end position="353"/>
    </location>
</feature>
<evidence type="ECO:0000256" key="4">
    <source>
        <dbReference type="PROSITE-ProRule" id="PRU00175"/>
    </source>
</evidence>
<evidence type="ECO:0000259" key="7">
    <source>
        <dbReference type="PROSITE" id="PS50089"/>
    </source>
</evidence>
<feature type="compositionally biased region" description="Polar residues" evidence="6">
    <location>
        <begin position="361"/>
        <end position="371"/>
    </location>
</feature>
<evidence type="ECO:0000256" key="2">
    <source>
        <dbReference type="ARBA" id="ARBA00022771"/>
    </source>
</evidence>
<dbReference type="GO" id="GO:0008270">
    <property type="term" value="F:zinc ion binding"/>
    <property type="evidence" value="ECO:0007669"/>
    <property type="project" value="UniProtKB-KW"/>
</dbReference>
<feature type="coiled-coil region" evidence="5">
    <location>
        <begin position="131"/>
        <end position="186"/>
    </location>
</feature>
<dbReference type="GO" id="GO:0061630">
    <property type="term" value="F:ubiquitin protein ligase activity"/>
    <property type="evidence" value="ECO:0007669"/>
    <property type="project" value="InterPro"/>
</dbReference>
<evidence type="ECO:0000256" key="3">
    <source>
        <dbReference type="ARBA" id="ARBA00022833"/>
    </source>
</evidence>
<organism evidence="8">
    <name type="scientific">Blumeria graminis f. sp. tritici 96224</name>
    <dbReference type="NCBI Taxonomy" id="1268274"/>
    <lineage>
        <taxon>Eukaryota</taxon>
        <taxon>Fungi</taxon>
        <taxon>Dikarya</taxon>
        <taxon>Ascomycota</taxon>
        <taxon>Pezizomycotina</taxon>
        <taxon>Leotiomycetes</taxon>
        <taxon>Erysiphales</taxon>
        <taxon>Erysiphaceae</taxon>
        <taxon>Blumeria</taxon>
    </lineage>
</organism>
<feature type="non-terminal residue" evidence="8">
    <location>
        <position position="371"/>
    </location>
</feature>
<keyword evidence="1" id="KW-0479">Metal-binding</keyword>
<dbReference type="InterPro" id="IPR017907">
    <property type="entry name" value="Znf_RING_CS"/>
</dbReference>
<keyword evidence="2 4" id="KW-0863">Zinc-finger</keyword>
<dbReference type="InterPro" id="IPR042448">
    <property type="entry name" value="CCNB1IP1"/>
</dbReference>
<name>A0A381L5X8_BLUGR</name>
<dbReference type="PANTHER" id="PTHR14305:SF0">
    <property type="entry name" value="E3 UBIQUITIN-PROTEIN LIGASE CCNB1IP1"/>
    <property type="match status" value="1"/>
</dbReference>
<dbReference type="GO" id="GO:0007131">
    <property type="term" value="P:reciprocal meiotic recombination"/>
    <property type="evidence" value="ECO:0007669"/>
    <property type="project" value="InterPro"/>
</dbReference>
<dbReference type="EMBL" id="UIGY01000046">
    <property type="protein sequence ID" value="SUZ09283.1"/>
    <property type="molecule type" value="Genomic_DNA"/>
</dbReference>
<dbReference type="AlphaFoldDB" id="A0A381L5X8"/>
<gene>
    <name evidence="8" type="ORF">BGT96224V2_LOCUS2441</name>
</gene>
<evidence type="ECO:0000256" key="6">
    <source>
        <dbReference type="SAM" id="MobiDB-lite"/>
    </source>
</evidence>
<keyword evidence="3" id="KW-0862">Zinc</keyword>
<dbReference type="PANTHER" id="PTHR14305">
    <property type="entry name" value="E3 UBIQUITIN-PROTEIN LIGASE CCNB1IP1"/>
    <property type="match status" value="1"/>
</dbReference>
<dbReference type="PROSITE" id="PS00518">
    <property type="entry name" value="ZF_RING_1"/>
    <property type="match status" value="1"/>
</dbReference>
<evidence type="ECO:0000256" key="1">
    <source>
        <dbReference type="ARBA" id="ARBA00022723"/>
    </source>
</evidence>
<dbReference type="InterPro" id="IPR001841">
    <property type="entry name" value="Znf_RING"/>
</dbReference>
<feature type="region of interest" description="Disordered" evidence="6">
    <location>
        <begin position="281"/>
        <end position="303"/>
    </location>
</feature>
<dbReference type="PROSITE" id="PS50089">
    <property type="entry name" value="ZF_RING_2"/>
    <property type="match status" value="1"/>
</dbReference>
<sequence length="371" mass="42153">MEHCLRCNTLKCRKELNEQALVTTCSHCFCIDCANQFQLLNRQHEQYPTCPACHINLCNPDDAVVTILNPTEDYKTSVLSGLNPDTIMECAGRALSFWTYQATQEIVYQEYCAKNLTKKYGTLNAQMDKIIHDANSELSNMRDKMTNMQAEQDALRKKNKELIQQLRDKTRKYHQTQELYDKMKRRNLLDHVQDAASDAVEQTIQESACTNRYIDTDINTKKKMPPPPLFSERKTNNALNMAMNVDGSSSGGIMFERDGERTWPGGFRRQETLQLNQLKTPSTHRTTIPPGFTKPPPLVPSYTPMLKLYRKSPRELFDRPGSNSHNNGGYGMSAGVKVSNTNHGGNTGTSRPPTRTRMPQGRSSSLSNYRD</sequence>
<protein>
    <submittedName>
        <fullName evidence="8">BgtA-20416</fullName>
    </submittedName>
</protein>
<dbReference type="OrthoDB" id="441210at2759"/>
<accession>A0A381L5X8</accession>
<evidence type="ECO:0000313" key="8">
    <source>
        <dbReference type="EMBL" id="SUZ09283.1"/>
    </source>
</evidence>
<evidence type="ECO:0000256" key="5">
    <source>
        <dbReference type="SAM" id="Coils"/>
    </source>
</evidence>
<proteinExistence type="predicted"/>
<reference evidence="8" key="1">
    <citation type="submission" date="2018-07" db="EMBL/GenBank/DDBJ databases">
        <authorList>
            <person name="Quirk P.G."/>
            <person name="Krulwich T.A."/>
        </authorList>
    </citation>
    <scope>NUCLEOTIDE SEQUENCE</scope>
    <source>
        <strain evidence="8">96224</strain>
    </source>
</reference>
<keyword evidence="5" id="KW-0175">Coiled coil</keyword>
<feature type="domain" description="RING-type" evidence="7">
    <location>
        <begin position="4"/>
        <end position="54"/>
    </location>
</feature>
<dbReference type="GO" id="GO:0000795">
    <property type="term" value="C:synaptonemal complex"/>
    <property type="evidence" value="ECO:0007669"/>
    <property type="project" value="InterPro"/>
</dbReference>
<feature type="region of interest" description="Disordered" evidence="6">
    <location>
        <begin position="315"/>
        <end position="371"/>
    </location>
</feature>